<keyword evidence="13 19" id="KW-0472">Membrane</keyword>
<name>A0A544QT45_9FIRM</name>
<dbReference type="AlphaFoldDB" id="A0A544QT45"/>
<evidence type="ECO:0000256" key="3">
    <source>
        <dbReference type="ARBA" id="ARBA00004663"/>
    </source>
</evidence>
<dbReference type="NCBIfam" id="TIGR00317">
    <property type="entry name" value="cobS"/>
    <property type="match status" value="1"/>
</dbReference>
<keyword evidence="7 19" id="KW-1003">Cell membrane</keyword>
<comment type="cofactor">
    <cofactor evidence="1 19">
        <name>Mg(2+)</name>
        <dbReference type="ChEBI" id="CHEBI:18420"/>
    </cofactor>
</comment>
<sequence>MNRFMAMLQFLTRIPVKTECGFDEEFHKGMYFFPAVGTVIGIIVYIAMAVSYNIFSGDAFIAALVAVMTETALTGGLHLDGLGDTADALFSYRTKDRMFEIMKDSRLGTNAMLAVLFLVLFKVGIIKIMIQLGLDAFVVVMPIVSRFTVLILTYRTESPRENGMGNAFIGKCTAGMIVSGVIYTLISGAVILFLLAVDVSVYMYVYFIAGTVITAVFVNIFKKWVYSKIDGITGDILGCGIEMAELVFILSVCIIEMFL</sequence>
<gene>
    <name evidence="19 20" type="primary">cobS</name>
    <name evidence="20" type="ORF">EXD82_09585</name>
</gene>
<evidence type="ECO:0000256" key="15">
    <source>
        <dbReference type="ARBA" id="ARBA00032605"/>
    </source>
</evidence>
<comment type="catalytic activity">
    <reaction evidence="17 19">
        <text>alpha-ribazole + adenosylcob(III)inamide-GDP = adenosylcob(III)alamin + GMP + H(+)</text>
        <dbReference type="Rhea" id="RHEA:16049"/>
        <dbReference type="ChEBI" id="CHEBI:10329"/>
        <dbReference type="ChEBI" id="CHEBI:15378"/>
        <dbReference type="ChEBI" id="CHEBI:18408"/>
        <dbReference type="ChEBI" id="CHEBI:58115"/>
        <dbReference type="ChEBI" id="CHEBI:60487"/>
        <dbReference type="EC" id="2.7.8.26"/>
    </reaction>
</comment>
<evidence type="ECO:0000256" key="10">
    <source>
        <dbReference type="ARBA" id="ARBA00022692"/>
    </source>
</evidence>
<dbReference type="InterPro" id="IPR003805">
    <property type="entry name" value="CobS"/>
</dbReference>
<evidence type="ECO:0000256" key="17">
    <source>
        <dbReference type="ARBA" id="ARBA00048623"/>
    </source>
</evidence>
<feature type="transmembrane region" description="Helical" evidence="19">
    <location>
        <begin position="136"/>
        <end position="154"/>
    </location>
</feature>
<dbReference type="UniPathway" id="UPA00148">
    <property type="reaction ID" value="UER00238"/>
</dbReference>
<comment type="pathway">
    <text evidence="3 19">Cofactor biosynthesis; adenosylcobalamin biosynthesis; adenosylcobalamin from cob(II)yrinate a,c-diamide: step 7/7.</text>
</comment>
<evidence type="ECO:0000256" key="2">
    <source>
        <dbReference type="ARBA" id="ARBA00004651"/>
    </source>
</evidence>
<evidence type="ECO:0000256" key="12">
    <source>
        <dbReference type="ARBA" id="ARBA00022989"/>
    </source>
</evidence>
<reference evidence="20 21" key="1">
    <citation type="submission" date="2019-02" db="EMBL/GenBank/DDBJ databases">
        <title>Peptostreptococcaceae bacterium ZHW00191 nov., a new bacterium isolated from the human gut.</title>
        <authorList>
            <person name="Zhou H.-W."/>
            <person name="Chen X.-J."/>
        </authorList>
    </citation>
    <scope>NUCLEOTIDE SEQUENCE [LARGE SCALE GENOMIC DNA]</scope>
    <source>
        <strain evidence="20 21">ZHW00191</strain>
    </source>
</reference>
<keyword evidence="21" id="KW-1185">Reference proteome</keyword>
<keyword evidence="8 19" id="KW-0169">Cobalamin biosynthesis</keyword>
<dbReference type="HAMAP" id="MF_00719">
    <property type="entry name" value="CobS"/>
    <property type="match status" value="1"/>
</dbReference>
<evidence type="ECO:0000256" key="14">
    <source>
        <dbReference type="ARBA" id="ARBA00025228"/>
    </source>
</evidence>
<dbReference type="EMBL" id="SGJB01000021">
    <property type="protein sequence ID" value="TQQ83200.1"/>
    <property type="molecule type" value="Genomic_DNA"/>
</dbReference>
<evidence type="ECO:0000256" key="6">
    <source>
        <dbReference type="ARBA" id="ARBA00015850"/>
    </source>
</evidence>
<dbReference type="RefSeq" id="WP_142536694.1">
    <property type="nucleotide sequence ID" value="NZ_SGJB01000021.1"/>
</dbReference>
<evidence type="ECO:0000256" key="4">
    <source>
        <dbReference type="ARBA" id="ARBA00010561"/>
    </source>
</evidence>
<feature type="transmembrane region" description="Helical" evidence="19">
    <location>
        <begin position="201"/>
        <end position="221"/>
    </location>
</feature>
<evidence type="ECO:0000256" key="9">
    <source>
        <dbReference type="ARBA" id="ARBA00022679"/>
    </source>
</evidence>
<evidence type="ECO:0000256" key="13">
    <source>
        <dbReference type="ARBA" id="ARBA00023136"/>
    </source>
</evidence>
<organism evidence="20 21">
    <name type="scientific">Peptacetobacter hominis</name>
    <dbReference type="NCBI Taxonomy" id="2743610"/>
    <lineage>
        <taxon>Bacteria</taxon>
        <taxon>Bacillati</taxon>
        <taxon>Bacillota</taxon>
        <taxon>Clostridia</taxon>
        <taxon>Peptostreptococcales</taxon>
        <taxon>Peptostreptococcaceae</taxon>
        <taxon>Peptacetobacter</taxon>
    </lineage>
</organism>
<evidence type="ECO:0000256" key="7">
    <source>
        <dbReference type="ARBA" id="ARBA00022475"/>
    </source>
</evidence>
<comment type="caution">
    <text evidence="20">The sequence shown here is derived from an EMBL/GenBank/DDBJ whole genome shotgun (WGS) entry which is preliminary data.</text>
</comment>
<evidence type="ECO:0000256" key="19">
    <source>
        <dbReference type="HAMAP-Rule" id="MF_00719"/>
    </source>
</evidence>
<dbReference type="GO" id="GO:0051073">
    <property type="term" value="F:adenosylcobinamide-GDP ribazoletransferase activity"/>
    <property type="evidence" value="ECO:0007669"/>
    <property type="project" value="UniProtKB-UniRule"/>
</dbReference>
<dbReference type="GO" id="GO:0009236">
    <property type="term" value="P:cobalamin biosynthetic process"/>
    <property type="evidence" value="ECO:0007669"/>
    <property type="project" value="UniProtKB-UniRule"/>
</dbReference>
<dbReference type="OrthoDB" id="9794626at2"/>
<evidence type="ECO:0000256" key="1">
    <source>
        <dbReference type="ARBA" id="ARBA00001946"/>
    </source>
</evidence>
<comment type="subcellular location">
    <subcellularLocation>
        <location evidence="2 19">Cell membrane</location>
        <topology evidence="2 19">Multi-pass membrane protein</topology>
    </subcellularLocation>
</comment>
<feature type="transmembrane region" description="Helical" evidence="19">
    <location>
        <begin position="233"/>
        <end position="258"/>
    </location>
</feature>
<comment type="function">
    <text evidence="14 19">Joins adenosylcobinamide-GDP and alpha-ribazole to generate adenosylcobalamin (Ado-cobalamin). Also synthesizes adenosylcobalamin 5'-phosphate from adenosylcobinamide-GDP and alpha-ribazole 5'-phosphate.</text>
</comment>
<keyword evidence="11 19" id="KW-0460">Magnesium</keyword>
<keyword evidence="9 19" id="KW-0808">Transferase</keyword>
<dbReference type="GO" id="GO:0005886">
    <property type="term" value="C:plasma membrane"/>
    <property type="evidence" value="ECO:0007669"/>
    <property type="project" value="UniProtKB-SubCell"/>
</dbReference>
<dbReference type="PANTHER" id="PTHR34148:SF1">
    <property type="entry name" value="ADENOSYLCOBINAMIDE-GDP RIBAZOLETRANSFERASE"/>
    <property type="match status" value="1"/>
</dbReference>
<feature type="transmembrane region" description="Helical" evidence="19">
    <location>
        <begin position="31"/>
        <end position="55"/>
    </location>
</feature>
<proteinExistence type="inferred from homology"/>
<protein>
    <recommendedName>
        <fullName evidence="6 19">Adenosylcobinamide-GDP ribazoletransferase</fullName>
        <ecNumber evidence="5 19">2.7.8.26</ecNumber>
    </recommendedName>
    <alternativeName>
        <fullName evidence="16 19">Cobalamin synthase</fullName>
    </alternativeName>
    <alternativeName>
        <fullName evidence="15 19">Cobalamin-5'-phosphate synthase</fullName>
    </alternativeName>
</protein>
<evidence type="ECO:0000256" key="8">
    <source>
        <dbReference type="ARBA" id="ARBA00022573"/>
    </source>
</evidence>
<comment type="catalytic activity">
    <reaction evidence="18 19">
        <text>alpha-ribazole 5'-phosphate + adenosylcob(III)inamide-GDP = adenosylcob(III)alamin 5'-phosphate + GMP + H(+)</text>
        <dbReference type="Rhea" id="RHEA:23560"/>
        <dbReference type="ChEBI" id="CHEBI:15378"/>
        <dbReference type="ChEBI" id="CHEBI:57918"/>
        <dbReference type="ChEBI" id="CHEBI:58115"/>
        <dbReference type="ChEBI" id="CHEBI:60487"/>
        <dbReference type="ChEBI" id="CHEBI:60493"/>
        <dbReference type="EC" id="2.7.8.26"/>
    </reaction>
</comment>
<dbReference type="GO" id="GO:0008818">
    <property type="term" value="F:cobalamin 5'-phosphate synthase activity"/>
    <property type="evidence" value="ECO:0007669"/>
    <property type="project" value="UniProtKB-UniRule"/>
</dbReference>
<evidence type="ECO:0000256" key="18">
    <source>
        <dbReference type="ARBA" id="ARBA00049504"/>
    </source>
</evidence>
<keyword evidence="10 19" id="KW-0812">Transmembrane</keyword>
<dbReference type="Pfam" id="PF02654">
    <property type="entry name" value="CobS"/>
    <property type="match status" value="1"/>
</dbReference>
<feature type="transmembrane region" description="Helical" evidence="19">
    <location>
        <begin position="107"/>
        <end position="130"/>
    </location>
</feature>
<dbReference type="Proteomes" id="UP000317863">
    <property type="component" value="Unassembled WGS sequence"/>
</dbReference>
<comment type="similarity">
    <text evidence="4 19">Belongs to the CobS family.</text>
</comment>
<dbReference type="EC" id="2.7.8.26" evidence="5 19"/>
<feature type="transmembrane region" description="Helical" evidence="19">
    <location>
        <begin position="174"/>
        <end position="195"/>
    </location>
</feature>
<evidence type="ECO:0000256" key="5">
    <source>
        <dbReference type="ARBA" id="ARBA00013200"/>
    </source>
</evidence>
<evidence type="ECO:0000256" key="16">
    <source>
        <dbReference type="ARBA" id="ARBA00032853"/>
    </source>
</evidence>
<keyword evidence="12 19" id="KW-1133">Transmembrane helix</keyword>
<evidence type="ECO:0000256" key="11">
    <source>
        <dbReference type="ARBA" id="ARBA00022842"/>
    </source>
</evidence>
<evidence type="ECO:0000313" key="21">
    <source>
        <dbReference type="Proteomes" id="UP000317863"/>
    </source>
</evidence>
<accession>A0A544QT45</accession>
<evidence type="ECO:0000313" key="20">
    <source>
        <dbReference type="EMBL" id="TQQ83200.1"/>
    </source>
</evidence>
<dbReference type="PANTHER" id="PTHR34148">
    <property type="entry name" value="ADENOSYLCOBINAMIDE-GDP RIBAZOLETRANSFERASE"/>
    <property type="match status" value="1"/>
</dbReference>